<sequence length="211" mass="23484">MGKAVRKQAQEKYHHISFVSEEYETYKKFRVLEGATSLRTFLAVRVKEDLRLVNYRCLEFPNWVGDTSFLKLTRVTMHGSKKCASLPPLGQLLSLKELYIQGMEDAKVVGGFGVSWELSCISDGRCGRPNSRSGAGDAVFPCLQVLLIEGCPKVVEVSLEAPLPPLRDLKISSCVAMDLNAVEELEVRSCDKLRYLLEPKEAEASSKVLVS</sequence>
<dbReference type="AlphaFoldDB" id="A0A2U1KX22"/>
<dbReference type="PANTHER" id="PTHR47186">
    <property type="entry name" value="LEUCINE-RICH REPEAT-CONTAINING PROTEIN 57"/>
    <property type="match status" value="1"/>
</dbReference>
<dbReference type="EMBL" id="PKPP01013170">
    <property type="protein sequence ID" value="PWA41306.1"/>
    <property type="molecule type" value="Genomic_DNA"/>
</dbReference>
<evidence type="ECO:0000313" key="2">
    <source>
        <dbReference type="EMBL" id="PWA41306.1"/>
    </source>
</evidence>
<protein>
    <submittedName>
        <fullName evidence="2">NB-ARC domains-containing protein</fullName>
    </submittedName>
</protein>
<dbReference type="Pfam" id="PF25019">
    <property type="entry name" value="LRR_R13L1-DRL21"/>
    <property type="match status" value="1"/>
</dbReference>
<dbReference type="SUPFAM" id="SSF52058">
    <property type="entry name" value="L domain-like"/>
    <property type="match status" value="1"/>
</dbReference>
<dbReference type="InterPro" id="IPR032675">
    <property type="entry name" value="LRR_dom_sf"/>
</dbReference>
<organism evidence="2 3">
    <name type="scientific">Artemisia annua</name>
    <name type="common">Sweet wormwood</name>
    <dbReference type="NCBI Taxonomy" id="35608"/>
    <lineage>
        <taxon>Eukaryota</taxon>
        <taxon>Viridiplantae</taxon>
        <taxon>Streptophyta</taxon>
        <taxon>Embryophyta</taxon>
        <taxon>Tracheophyta</taxon>
        <taxon>Spermatophyta</taxon>
        <taxon>Magnoliopsida</taxon>
        <taxon>eudicotyledons</taxon>
        <taxon>Gunneridae</taxon>
        <taxon>Pentapetalae</taxon>
        <taxon>asterids</taxon>
        <taxon>campanulids</taxon>
        <taxon>Asterales</taxon>
        <taxon>Asteraceae</taxon>
        <taxon>Asteroideae</taxon>
        <taxon>Anthemideae</taxon>
        <taxon>Artemisiinae</taxon>
        <taxon>Artemisia</taxon>
    </lineage>
</organism>
<comment type="caution">
    <text evidence="2">The sequence shown here is derived from an EMBL/GenBank/DDBJ whole genome shotgun (WGS) entry which is preliminary data.</text>
</comment>
<dbReference type="OrthoDB" id="684809at2759"/>
<reference evidence="2 3" key="1">
    <citation type="journal article" date="2018" name="Mol. Plant">
        <title>The genome of Artemisia annua provides insight into the evolution of Asteraceae family and artemisinin biosynthesis.</title>
        <authorList>
            <person name="Shen Q."/>
            <person name="Zhang L."/>
            <person name="Liao Z."/>
            <person name="Wang S."/>
            <person name="Yan T."/>
            <person name="Shi P."/>
            <person name="Liu M."/>
            <person name="Fu X."/>
            <person name="Pan Q."/>
            <person name="Wang Y."/>
            <person name="Lv Z."/>
            <person name="Lu X."/>
            <person name="Zhang F."/>
            <person name="Jiang W."/>
            <person name="Ma Y."/>
            <person name="Chen M."/>
            <person name="Hao X."/>
            <person name="Li L."/>
            <person name="Tang Y."/>
            <person name="Lv G."/>
            <person name="Zhou Y."/>
            <person name="Sun X."/>
            <person name="Brodelius P.E."/>
            <person name="Rose J.K.C."/>
            <person name="Tang K."/>
        </authorList>
    </citation>
    <scope>NUCLEOTIDE SEQUENCE [LARGE SCALE GENOMIC DNA]</scope>
    <source>
        <strain evidence="3">cv. Huhao1</strain>
        <tissue evidence="2">Leaf</tissue>
    </source>
</reference>
<gene>
    <name evidence="2" type="ORF">CTI12_AA554630</name>
</gene>
<dbReference type="Proteomes" id="UP000245207">
    <property type="component" value="Unassembled WGS sequence"/>
</dbReference>
<accession>A0A2U1KX22</accession>
<name>A0A2U1KX22_ARTAN</name>
<keyword evidence="3" id="KW-1185">Reference proteome</keyword>
<evidence type="ECO:0000313" key="3">
    <source>
        <dbReference type="Proteomes" id="UP000245207"/>
    </source>
</evidence>
<evidence type="ECO:0000259" key="1">
    <source>
        <dbReference type="Pfam" id="PF25019"/>
    </source>
</evidence>
<dbReference type="InterPro" id="IPR056789">
    <property type="entry name" value="LRR_R13L1-DRL21"/>
</dbReference>
<feature type="domain" description="R13L1/DRL21-like LRR repeat region" evidence="1">
    <location>
        <begin position="48"/>
        <end position="103"/>
    </location>
</feature>
<dbReference type="PANTHER" id="PTHR47186:SF18">
    <property type="entry name" value="RX N-TERMINAL DOMAIN-CONTAINING PROTEIN"/>
    <property type="match status" value="1"/>
</dbReference>
<proteinExistence type="predicted"/>
<dbReference type="STRING" id="35608.A0A2U1KX22"/>
<dbReference type="Gene3D" id="3.80.10.10">
    <property type="entry name" value="Ribonuclease Inhibitor"/>
    <property type="match status" value="1"/>
</dbReference>